<feature type="transmembrane region" description="Helical" evidence="11">
    <location>
        <begin position="201"/>
        <end position="220"/>
    </location>
</feature>
<dbReference type="EMBL" id="QRGO01000001">
    <property type="protein sequence ID" value="RDV05235.1"/>
    <property type="molecule type" value="Genomic_DNA"/>
</dbReference>
<dbReference type="GO" id="GO:0006813">
    <property type="term" value="P:potassium ion transport"/>
    <property type="evidence" value="ECO:0007669"/>
    <property type="project" value="UniProtKB-KW"/>
</dbReference>
<evidence type="ECO:0000313" key="13">
    <source>
        <dbReference type="EMBL" id="RDV05235.1"/>
    </source>
</evidence>
<dbReference type="PROSITE" id="PS51201">
    <property type="entry name" value="RCK_N"/>
    <property type="match status" value="1"/>
</dbReference>
<dbReference type="OrthoDB" id="9781411at2"/>
<dbReference type="AlphaFoldDB" id="A0A371BC97"/>
<dbReference type="Gene3D" id="3.40.50.720">
    <property type="entry name" value="NAD(P)-binding Rossmann-like Domain"/>
    <property type="match status" value="1"/>
</dbReference>
<feature type="domain" description="RCK N-terminal" evidence="12">
    <location>
        <begin position="457"/>
        <end position="578"/>
    </location>
</feature>
<gene>
    <name evidence="13" type="ORF">DXH78_12040</name>
</gene>
<evidence type="ECO:0000256" key="6">
    <source>
        <dbReference type="ARBA" id="ARBA00022692"/>
    </source>
</evidence>
<keyword evidence="14" id="KW-1185">Reference proteome</keyword>
<sequence length="614" mass="65365">MVAATSCIFGLPIRRRSNTAAAPAVHDETAAQANRIRGRSNLLHAEGFKGLIIFLVAAGVVVPLFHRARISTVLGFLLVGVILGPFGFGRLAAEVPWVSYVTFDNPRTAEPLAELGIIFLLFILGLELSVQRLWQLRRYVLGVGLFQVAVSSLAIGFALNLAGAPPPTGIVLGMCIALSSTAIVMQLLVEQHRSASPVGRIALSVLLFQDLMVVPILFIVGMLGSGEGADRWWALLLAFAQAVAAIAVIMVLGRYLARPLLRSAAHTGSRDLIMAITLLIVVGIAAATGAAGLSVALGAFLAGLLLSESEYRHHIEVDLEPFKGLLLGLFFVTVGTTIDPAVVMGHAGPIILALAGLIVVKAVVLYAGARLFGVPRSQAVEVGLLLSQAGEFAFVVIALARQSNLLPPELATAAVAVVGLSMMLTPVLAHGARIAGRRLAPFDHERHAPDQEAPELRDHVVIGGFGRVGRMIADLLDKEQVSYVALDMDEMIVEEQRQRGRMVFFGDASRTQMLERAGARRARAFVVTLDAPRAAERMVQAITQLQPKARIFARAKDGEHASKLTRMGVVGVIPEAVEASLQLGARVLEGLDIPDDAVAMRLAEARQEAAAELK</sequence>
<keyword evidence="10 11" id="KW-0472">Membrane</keyword>
<comment type="subcellular location">
    <subcellularLocation>
        <location evidence="1">Endomembrane system</location>
        <topology evidence="1">Multi-pass membrane protein</topology>
    </subcellularLocation>
</comment>
<dbReference type="NCBIfam" id="TIGR00932">
    <property type="entry name" value="2a37"/>
    <property type="match status" value="1"/>
</dbReference>
<keyword evidence="9" id="KW-0406">Ion transport</keyword>
<dbReference type="PANTHER" id="PTHR46157">
    <property type="entry name" value="K(+) EFFLUX ANTIPORTER 3, CHLOROPLASTIC"/>
    <property type="match status" value="1"/>
</dbReference>
<evidence type="ECO:0000256" key="7">
    <source>
        <dbReference type="ARBA" id="ARBA00022958"/>
    </source>
</evidence>
<feature type="transmembrane region" description="Helical" evidence="11">
    <location>
        <begin position="272"/>
        <end position="305"/>
    </location>
</feature>
<feature type="transmembrane region" description="Helical" evidence="11">
    <location>
        <begin position="47"/>
        <end position="65"/>
    </location>
</feature>
<name>A0A371BC97_9BRAD</name>
<dbReference type="SUPFAM" id="SSF51735">
    <property type="entry name" value="NAD(P)-binding Rossmann-fold domains"/>
    <property type="match status" value="1"/>
</dbReference>
<evidence type="ECO:0000256" key="9">
    <source>
        <dbReference type="ARBA" id="ARBA00023065"/>
    </source>
</evidence>
<dbReference type="GO" id="GO:0008324">
    <property type="term" value="F:monoatomic cation transmembrane transporter activity"/>
    <property type="evidence" value="ECO:0007669"/>
    <property type="project" value="InterPro"/>
</dbReference>
<dbReference type="InterPro" id="IPR006153">
    <property type="entry name" value="Cation/H_exchanger_TM"/>
</dbReference>
<dbReference type="GO" id="GO:0015297">
    <property type="term" value="F:antiporter activity"/>
    <property type="evidence" value="ECO:0007669"/>
    <property type="project" value="UniProtKB-KW"/>
</dbReference>
<dbReference type="InterPro" id="IPR036291">
    <property type="entry name" value="NAD(P)-bd_dom_sf"/>
</dbReference>
<evidence type="ECO:0000256" key="1">
    <source>
        <dbReference type="ARBA" id="ARBA00004127"/>
    </source>
</evidence>
<protein>
    <submittedName>
        <fullName evidence="13">Portal protein</fullName>
    </submittedName>
</protein>
<keyword evidence="7" id="KW-0630">Potassium</keyword>
<dbReference type="Pfam" id="PF00999">
    <property type="entry name" value="Na_H_Exchanger"/>
    <property type="match status" value="1"/>
</dbReference>
<feature type="transmembrane region" description="Helical" evidence="11">
    <location>
        <begin position="168"/>
        <end position="189"/>
    </location>
</feature>
<comment type="caution">
    <text evidence="13">The sequence shown here is derived from an EMBL/GenBank/DDBJ whole genome shotgun (WGS) entry which is preliminary data.</text>
</comment>
<evidence type="ECO:0000256" key="3">
    <source>
        <dbReference type="ARBA" id="ARBA00022448"/>
    </source>
</evidence>
<comment type="similarity">
    <text evidence="2">Belongs to the monovalent cation:proton antiporter 2 (CPA2) transporter (TC 2.A.37) family.</text>
</comment>
<feature type="transmembrane region" description="Helical" evidence="11">
    <location>
        <begin position="350"/>
        <end position="369"/>
    </location>
</feature>
<dbReference type="GO" id="GO:0016020">
    <property type="term" value="C:membrane"/>
    <property type="evidence" value="ECO:0007669"/>
    <property type="project" value="InterPro"/>
</dbReference>
<dbReference type="PANTHER" id="PTHR46157:SF4">
    <property type="entry name" value="K(+) EFFLUX ANTIPORTER 3, CHLOROPLASTIC"/>
    <property type="match status" value="1"/>
</dbReference>
<keyword evidence="4" id="KW-0050">Antiport</keyword>
<keyword evidence="6 11" id="KW-0812">Transmembrane</keyword>
<dbReference type="Proteomes" id="UP000263993">
    <property type="component" value="Unassembled WGS sequence"/>
</dbReference>
<accession>A0A371BC97</accession>
<evidence type="ECO:0000256" key="5">
    <source>
        <dbReference type="ARBA" id="ARBA00022538"/>
    </source>
</evidence>
<evidence type="ECO:0000256" key="8">
    <source>
        <dbReference type="ARBA" id="ARBA00022989"/>
    </source>
</evidence>
<dbReference type="FunFam" id="3.40.50.720:FF:000036">
    <property type="entry name" value="Glutathione-regulated potassium-efflux system protein KefB"/>
    <property type="match status" value="1"/>
</dbReference>
<dbReference type="Gene3D" id="1.20.1530.20">
    <property type="match status" value="1"/>
</dbReference>
<evidence type="ECO:0000256" key="10">
    <source>
        <dbReference type="ARBA" id="ARBA00023136"/>
    </source>
</evidence>
<evidence type="ECO:0000259" key="12">
    <source>
        <dbReference type="PROSITE" id="PS51201"/>
    </source>
</evidence>
<dbReference type="InterPro" id="IPR003148">
    <property type="entry name" value="RCK_N"/>
</dbReference>
<evidence type="ECO:0000313" key="14">
    <source>
        <dbReference type="Proteomes" id="UP000263993"/>
    </source>
</evidence>
<evidence type="ECO:0000256" key="11">
    <source>
        <dbReference type="SAM" id="Phobius"/>
    </source>
</evidence>
<dbReference type="Pfam" id="PF02254">
    <property type="entry name" value="TrkA_N"/>
    <property type="match status" value="1"/>
</dbReference>
<dbReference type="GO" id="GO:1902600">
    <property type="term" value="P:proton transmembrane transport"/>
    <property type="evidence" value="ECO:0007669"/>
    <property type="project" value="InterPro"/>
</dbReference>
<dbReference type="InterPro" id="IPR038770">
    <property type="entry name" value="Na+/solute_symporter_sf"/>
</dbReference>
<keyword evidence="5" id="KW-0633">Potassium transport</keyword>
<dbReference type="GO" id="GO:0012505">
    <property type="term" value="C:endomembrane system"/>
    <property type="evidence" value="ECO:0007669"/>
    <property type="project" value="UniProtKB-SubCell"/>
</dbReference>
<feature type="transmembrane region" description="Helical" evidence="11">
    <location>
        <begin position="410"/>
        <end position="429"/>
    </location>
</feature>
<dbReference type="InterPro" id="IPR004771">
    <property type="entry name" value="K/H_exchanger"/>
</dbReference>
<feature type="transmembrane region" description="Helical" evidence="11">
    <location>
        <begin position="112"/>
        <end position="130"/>
    </location>
</feature>
<feature type="transmembrane region" description="Helical" evidence="11">
    <location>
        <begin position="72"/>
        <end position="92"/>
    </location>
</feature>
<reference evidence="14" key="1">
    <citation type="submission" date="2018-08" db="EMBL/GenBank/DDBJ databases">
        <authorList>
            <person name="Kim S.-J."/>
            <person name="Jung G.-Y."/>
        </authorList>
    </citation>
    <scope>NUCLEOTIDE SEQUENCE [LARGE SCALE GENOMIC DNA]</scope>
    <source>
        <strain evidence="14">GY_H</strain>
    </source>
</reference>
<evidence type="ECO:0000256" key="2">
    <source>
        <dbReference type="ARBA" id="ARBA00005551"/>
    </source>
</evidence>
<keyword evidence="8 11" id="KW-1133">Transmembrane helix</keyword>
<keyword evidence="3" id="KW-0813">Transport</keyword>
<feature type="transmembrane region" description="Helical" evidence="11">
    <location>
        <begin position="232"/>
        <end position="252"/>
    </location>
</feature>
<feature type="transmembrane region" description="Helical" evidence="11">
    <location>
        <begin position="139"/>
        <end position="162"/>
    </location>
</feature>
<organism evidence="13 14">
    <name type="scientific">Undibacter mobilis</name>
    <dbReference type="NCBI Taxonomy" id="2292256"/>
    <lineage>
        <taxon>Bacteria</taxon>
        <taxon>Pseudomonadati</taxon>
        <taxon>Pseudomonadota</taxon>
        <taxon>Alphaproteobacteria</taxon>
        <taxon>Hyphomicrobiales</taxon>
        <taxon>Nitrobacteraceae</taxon>
        <taxon>Undibacter</taxon>
    </lineage>
</organism>
<evidence type="ECO:0000256" key="4">
    <source>
        <dbReference type="ARBA" id="ARBA00022449"/>
    </source>
</evidence>
<proteinExistence type="inferred from homology"/>